<dbReference type="InterPro" id="IPR002350">
    <property type="entry name" value="Kazal_dom"/>
</dbReference>
<dbReference type="SMART" id="SM00280">
    <property type="entry name" value="KAZAL"/>
    <property type="match status" value="2"/>
</dbReference>
<dbReference type="AlphaFoldDB" id="A0A7R9K2G3"/>
<proteinExistence type="predicted"/>
<dbReference type="EMBL" id="OE842556">
    <property type="protein sequence ID" value="CAD7600620.1"/>
    <property type="molecule type" value="Genomic_DNA"/>
</dbReference>
<reference evidence="2" key="1">
    <citation type="submission" date="2020-11" db="EMBL/GenBank/DDBJ databases">
        <authorList>
            <person name="Tran Van P."/>
        </authorList>
    </citation>
    <scope>NUCLEOTIDE SEQUENCE</scope>
</reference>
<dbReference type="InterPro" id="IPR036058">
    <property type="entry name" value="Kazal_dom_sf"/>
</dbReference>
<feature type="domain" description="Kazal-like" evidence="1">
    <location>
        <begin position="235"/>
        <end position="291"/>
    </location>
</feature>
<name>A0A7R9K2G3_TIMGE</name>
<feature type="domain" description="Kazal-like" evidence="1">
    <location>
        <begin position="155"/>
        <end position="214"/>
    </location>
</feature>
<dbReference type="Gene3D" id="3.30.60.30">
    <property type="match status" value="2"/>
</dbReference>
<evidence type="ECO:0000259" key="1">
    <source>
        <dbReference type="PROSITE" id="PS51465"/>
    </source>
</evidence>
<accession>A0A7R9K2G3</accession>
<dbReference type="Pfam" id="PF07648">
    <property type="entry name" value="Kazal_2"/>
    <property type="match status" value="2"/>
</dbReference>
<evidence type="ECO:0000313" key="2">
    <source>
        <dbReference type="EMBL" id="CAD7600620.1"/>
    </source>
</evidence>
<dbReference type="SUPFAM" id="SSF100895">
    <property type="entry name" value="Kazal-type serine protease inhibitors"/>
    <property type="match status" value="2"/>
</dbReference>
<organism evidence="2">
    <name type="scientific">Timema genevievae</name>
    <name type="common">Walking stick</name>
    <dbReference type="NCBI Taxonomy" id="629358"/>
    <lineage>
        <taxon>Eukaryota</taxon>
        <taxon>Metazoa</taxon>
        <taxon>Ecdysozoa</taxon>
        <taxon>Arthropoda</taxon>
        <taxon>Hexapoda</taxon>
        <taxon>Insecta</taxon>
        <taxon>Pterygota</taxon>
        <taxon>Neoptera</taxon>
        <taxon>Polyneoptera</taxon>
        <taxon>Phasmatodea</taxon>
        <taxon>Timematodea</taxon>
        <taxon>Timematoidea</taxon>
        <taxon>Timematidae</taxon>
        <taxon>Timema</taxon>
    </lineage>
</organism>
<protein>
    <recommendedName>
        <fullName evidence="1">Kazal-like domain-containing protein</fullName>
    </recommendedName>
</protein>
<gene>
    <name evidence="2" type="ORF">TGEB3V08_LOCUS7668</name>
</gene>
<sequence length="296" mass="33585">MHLAISLPVPFTGVTWSTFCPPAQESNCCAPPSLIYVTVFLLMSHQLHASLKKLASNKFRSRHGIGGSKSPTYRRAGMHKNKHQSNMWQKSHSHNQHQPHKMVIRRSNNHLSTMATMPAPVAAVIHRNLHQFPDFFKFNPSLYMRENKSTSTAHRNEQLMCPGLCLEDNSPFCAMDGLNATKTFSNDCLMEQENCRKRKVIELYEKLRNGPCTNNSNIFMNSRATAFLCANVSVAESVGKCSINCSNSYEPLCAGNISKNQTFQNSCVFITYQCLYPEKHYMKLKDGECTERPRRN</sequence>
<dbReference type="PROSITE" id="PS51465">
    <property type="entry name" value="KAZAL_2"/>
    <property type="match status" value="2"/>
</dbReference>